<dbReference type="InterPro" id="IPR036849">
    <property type="entry name" value="Enolase-like_C_sf"/>
</dbReference>
<keyword evidence="3" id="KW-0460">Magnesium</keyword>
<evidence type="ECO:0000256" key="1">
    <source>
        <dbReference type="ARBA" id="ARBA00001946"/>
    </source>
</evidence>
<dbReference type="SFLD" id="SFLDS00001">
    <property type="entry name" value="Enolase"/>
    <property type="match status" value="1"/>
</dbReference>
<dbReference type="SMART" id="SM00922">
    <property type="entry name" value="MR_MLE"/>
    <property type="match status" value="1"/>
</dbReference>
<dbReference type="Pfam" id="PF02746">
    <property type="entry name" value="MR_MLE_N"/>
    <property type="match status" value="1"/>
</dbReference>
<dbReference type="CDD" id="cd03316">
    <property type="entry name" value="MR_like"/>
    <property type="match status" value="1"/>
</dbReference>
<gene>
    <name evidence="5" type="ORF">FHP25_10445</name>
</gene>
<dbReference type="PROSITE" id="PS00909">
    <property type="entry name" value="MR_MLE_2"/>
    <property type="match status" value="1"/>
</dbReference>
<dbReference type="InterPro" id="IPR013342">
    <property type="entry name" value="Mandelate_racemase_C"/>
</dbReference>
<accession>A0A5C8PQ64</accession>
<organism evidence="5 6">
    <name type="scientific">Vineibacter terrae</name>
    <dbReference type="NCBI Taxonomy" id="2586908"/>
    <lineage>
        <taxon>Bacteria</taxon>
        <taxon>Pseudomonadati</taxon>
        <taxon>Pseudomonadota</taxon>
        <taxon>Alphaproteobacteria</taxon>
        <taxon>Hyphomicrobiales</taxon>
        <taxon>Vineibacter</taxon>
    </lineage>
</organism>
<dbReference type="SUPFAM" id="SSF54826">
    <property type="entry name" value="Enolase N-terminal domain-like"/>
    <property type="match status" value="1"/>
</dbReference>
<dbReference type="Pfam" id="PF13378">
    <property type="entry name" value="MR_MLE_C"/>
    <property type="match status" value="1"/>
</dbReference>
<dbReference type="PANTHER" id="PTHR13794">
    <property type="entry name" value="ENOLASE SUPERFAMILY, MANDELATE RACEMASE"/>
    <property type="match status" value="1"/>
</dbReference>
<dbReference type="GO" id="GO:0000287">
    <property type="term" value="F:magnesium ion binding"/>
    <property type="evidence" value="ECO:0007669"/>
    <property type="project" value="UniProtKB-ARBA"/>
</dbReference>
<dbReference type="OrthoDB" id="5290054at2"/>
<dbReference type="EMBL" id="VDUZ01000009">
    <property type="protein sequence ID" value="TXL77174.1"/>
    <property type="molecule type" value="Genomic_DNA"/>
</dbReference>
<evidence type="ECO:0000256" key="3">
    <source>
        <dbReference type="ARBA" id="ARBA00022842"/>
    </source>
</evidence>
<dbReference type="SUPFAM" id="SSF51604">
    <property type="entry name" value="Enolase C-terminal domain-like"/>
    <property type="match status" value="1"/>
</dbReference>
<comment type="caution">
    <text evidence="5">The sequence shown here is derived from an EMBL/GenBank/DDBJ whole genome shotgun (WGS) entry which is preliminary data.</text>
</comment>
<feature type="domain" description="Mandelate racemase/muconate lactonizing enzyme C-terminal" evidence="4">
    <location>
        <begin position="248"/>
        <end position="341"/>
    </location>
</feature>
<proteinExistence type="predicted"/>
<evidence type="ECO:0000256" key="2">
    <source>
        <dbReference type="ARBA" id="ARBA00022723"/>
    </source>
</evidence>
<dbReference type="AlphaFoldDB" id="A0A5C8PQ64"/>
<keyword evidence="2" id="KW-0479">Metal-binding</keyword>
<evidence type="ECO:0000313" key="6">
    <source>
        <dbReference type="Proteomes" id="UP000321638"/>
    </source>
</evidence>
<dbReference type="GO" id="GO:0016052">
    <property type="term" value="P:carbohydrate catabolic process"/>
    <property type="evidence" value="ECO:0007669"/>
    <property type="project" value="TreeGrafter"/>
</dbReference>
<protein>
    <submittedName>
        <fullName evidence="5">Mandelate racemase/muconate lactonizing enzyme family protein</fullName>
    </submittedName>
</protein>
<evidence type="ECO:0000259" key="4">
    <source>
        <dbReference type="SMART" id="SM00922"/>
    </source>
</evidence>
<dbReference type="Gene3D" id="3.20.20.120">
    <property type="entry name" value="Enolase-like C-terminal domain"/>
    <property type="match status" value="1"/>
</dbReference>
<name>A0A5C8PQ64_9HYPH</name>
<dbReference type="InterPro" id="IPR029017">
    <property type="entry name" value="Enolase-like_N"/>
</dbReference>
<comment type="cofactor">
    <cofactor evidence="1">
        <name>Mg(2+)</name>
        <dbReference type="ChEBI" id="CHEBI:18420"/>
    </cofactor>
</comment>
<keyword evidence="6" id="KW-1185">Reference proteome</keyword>
<dbReference type="Proteomes" id="UP000321638">
    <property type="component" value="Unassembled WGS sequence"/>
</dbReference>
<dbReference type="GO" id="GO:0009063">
    <property type="term" value="P:amino acid catabolic process"/>
    <property type="evidence" value="ECO:0007669"/>
    <property type="project" value="InterPro"/>
</dbReference>
<dbReference type="InterPro" id="IPR029065">
    <property type="entry name" value="Enolase_C-like"/>
</dbReference>
<reference evidence="5 6" key="1">
    <citation type="submission" date="2019-06" db="EMBL/GenBank/DDBJ databases">
        <title>New taxonomy in bacterial strain CC-CFT640, isolated from vineyard.</title>
        <authorList>
            <person name="Lin S.-Y."/>
            <person name="Tsai C.-F."/>
            <person name="Young C.-C."/>
        </authorList>
    </citation>
    <scope>NUCLEOTIDE SEQUENCE [LARGE SCALE GENOMIC DNA]</scope>
    <source>
        <strain evidence="5 6">CC-CFT640</strain>
    </source>
</reference>
<dbReference type="Gene3D" id="3.30.390.10">
    <property type="entry name" value="Enolase-like, N-terminal domain"/>
    <property type="match status" value="1"/>
</dbReference>
<dbReference type="InterPro" id="IPR018110">
    <property type="entry name" value="Mandel_Rmase/mucon_lact_enz_CS"/>
</dbReference>
<evidence type="ECO:0000313" key="5">
    <source>
        <dbReference type="EMBL" id="TXL77174.1"/>
    </source>
</evidence>
<dbReference type="PANTHER" id="PTHR13794:SF58">
    <property type="entry name" value="MITOCHONDRIAL ENOLASE SUPERFAMILY MEMBER 1"/>
    <property type="match status" value="1"/>
</dbReference>
<sequence length="477" mass="51253">MSARRAVTGCHHQRQGATVWIASTAYAHWLLLSHCPPVIRYGGASYEAACTKSSILSSAACTGRRATAKPASAPPAPPAGACAGRGIRFLMAELPRRTAVPTIERLAFTGLEYVMPPEKAFGMSRAVGNRRMGGLVEIVTDQGVTGTGEAFGDPRVTSAYFQMIEPLFRGRSIYDFDHVEAGIRNRMYHLGAQNQLTACLSGINLALHDAIGRTHGVRACDLIGGCGTDRLPVYASTGFFSKDPTNQLEHQLAVVKAHPYAGAKIKIGRGPADDAARCRLAREMLGDDALLIVDVNGNYTVDLALACIRAIERYDIHWLEEPLPPADLRGYAELRVRSPIPLAAGEAHYTLRDFRQLIEGRCVDIVQPSIPTVGGLTEAKRIAVMAQAANLRVSPHAWGGAVGLAAALHLVASQPAHPHGDNIPYPTLVEYDMSDNPLRTRLLRTPLALEEGHLLLPPGPGLGVTLDPAVVAQYRVE</sequence>
<dbReference type="GO" id="GO:0016836">
    <property type="term" value="F:hydro-lyase activity"/>
    <property type="evidence" value="ECO:0007669"/>
    <property type="project" value="TreeGrafter"/>
</dbReference>
<dbReference type="InterPro" id="IPR013341">
    <property type="entry name" value="Mandelate_racemase_N_dom"/>
</dbReference>
<dbReference type="InterPro" id="IPR046945">
    <property type="entry name" value="RHMD-like"/>
</dbReference>